<reference evidence="1 2" key="1">
    <citation type="submission" date="2024-03" db="EMBL/GenBank/DDBJ databases">
        <authorList>
            <person name="Gkanogiannis A."/>
            <person name="Becerra Lopez-Lavalle L."/>
        </authorList>
    </citation>
    <scope>NUCLEOTIDE SEQUENCE [LARGE SCALE GENOMIC DNA]</scope>
</reference>
<sequence length="100" mass="11817">MVETRKQRLQLVLMRCFLVMKSVQFSLNLLERLPLSTFKYSFNSLHFSFESLVTNHLFNEVVGTFLSSNFSPHLKSYKLHKKHKSFNNSLTLFFKILLSI</sequence>
<accession>A0ABP0XVP8</accession>
<proteinExistence type="predicted"/>
<name>A0ABP0XVP8_9ROSI</name>
<gene>
    <name evidence="1" type="ORF">CITCOLO1_LOCUS3926</name>
</gene>
<dbReference type="EMBL" id="OZ021744">
    <property type="protein sequence ID" value="CAK9312242.1"/>
    <property type="molecule type" value="Genomic_DNA"/>
</dbReference>
<keyword evidence="2" id="KW-1185">Reference proteome</keyword>
<organism evidence="1 2">
    <name type="scientific">Citrullus colocynthis</name>
    <name type="common">colocynth</name>
    <dbReference type="NCBI Taxonomy" id="252529"/>
    <lineage>
        <taxon>Eukaryota</taxon>
        <taxon>Viridiplantae</taxon>
        <taxon>Streptophyta</taxon>
        <taxon>Embryophyta</taxon>
        <taxon>Tracheophyta</taxon>
        <taxon>Spermatophyta</taxon>
        <taxon>Magnoliopsida</taxon>
        <taxon>eudicotyledons</taxon>
        <taxon>Gunneridae</taxon>
        <taxon>Pentapetalae</taxon>
        <taxon>rosids</taxon>
        <taxon>fabids</taxon>
        <taxon>Cucurbitales</taxon>
        <taxon>Cucurbitaceae</taxon>
        <taxon>Benincaseae</taxon>
        <taxon>Citrullus</taxon>
    </lineage>
</organism>
<evidence type="ECO:0000313" key="1">
    <source>
        <dbReference type="EMBL" id="CAK9312242.1"/>
    </source>
</evidence>
<protein>
    <submittedName>
        <fullName evidence="1">Uncharacterized protein</fullName>
    </submittedName>
</protein>
<evidence type="ECO:0000313" key="2">
    <source>
        <dbReference type="Proteomes" id="UP001642487"/>
    </source>
</evidence>
<dbReference type="Proteomes" id="UP001642487">
    <property type="component" value="Chromosome 10"/>
</dbReference>